<name>A0A1I3X9E2_9RHOB</name>
<protein>
    <submittedName>
        <fullName evidence="1">Uncharacterized protein</fullName>
    </submittedName>
</protein>
<evidence type="ECO:0000313" key="2">
    <source>
        <dbReference type="Proteomes" id="UP000183299"/>
    </source>
</evidence>
<sequence>MFSVVKALGQNSVPKMKSKHVGFTLKFHNDELSIRFFSRNVWDGACYVFFLSCLVATDKVPGMLVYVLVRELSGDPWTSM</sequence>
<proteinExistence type="predicted"/>
<keyword evidence="2" id="KW-1185">Reference proteome</keyword>
<gene>
    <name evidence="1" type="ORF">SAMN04488138_1427</name>
</gene>
<reference evidence="1 2" key="1">
    <citation type="submission" date="2016-10" db="EMBL/GenBank/DDBJ databases">
        <authorList>
            <person name="de Groot N.N."/>
        </authorList>
    </citation>
    <scope>NUCLEOTIDE SEQUENCE [LARGE SCALE GENOMIC DNA]</scope>
    <source>
        <strain evidence="1 2">CGMCC 1.8891</strain>
    </source>
</reference>
<dbReference type="STRING" id="576117.SAMN04488138_1427"/>
<evidence type="ECO:0000313" key="1">
    <source>
        <dbReference type="EMBL" id="SFK15556.1"/>
    </source>
</evidence>
<organism evidence="1 2">
    <name type="scientific">Celeribacter halophilus</name>
    <dbReference type="NCBI Taxonomy" id="576117"/>
    <lineage>
        <taxon>Bacteria</taxon>
        <taxon>Pseudomonadati</taxon>
        <taxon>Pseudomonadota</taxon>
        <taxon>Alphaproteobacteria</taxon>
        <taxon>Rhodobacterales</taxon>
        <taxon>Roseobacteraceae</taxon>
        <taxon>Celeribacter</taxon>
    </lineage>
</organism>
<accession>A0A1I3X9E2</accession>
<dbReference type="AlphaFoldDB" id="A0A1I3X9E2"/>
<dbReference type="Proteomes" id="UP000183299">
    <property type="component" value="Unassembled WGS sequence"/>
</dbReference>
<dbReference type="EMBL" id="FORY01000042">
    <property type="protein sequence ID" value="SFK15556.1"/>
    <property type="molecule type" value="Genomic_DNA"/>
</dbReference>